<dbReference type="PANTHER" id="PTHR30489:SF0">
    <property type="entry name" value="LIPOPROTEIN-RELEASING SYSTEM TRANSMEMBRANE PROTEIN LOLE"/>
    <property type="match status" value="1"/>
</dbReference>
<evidence type="ECO:0000256" key="3">
    <source>
        <dbReference type="ARBA" id="ARBA00022692"/>
    </source>
</evidence>
<sequence>MNIDDAAELFGLPWGSATAVYGWVPDPFAMDGIVDRLAAELPAPRYQLETWKSLNAQLLGVLAVEKNMMFFLLIFIVLVAAFSIANTLITSVYQKTREIGLIKALGGGRFQVMQIFMLQGLVVGVAGSLAGTLFGWLVIYGRHGIMRTVAKITGQQLFPPEMYYFNELPAHIVPGDVLVIVVSAIVLCTAGGIIPALRAARLDPARALRYE</sequence>
<evidence type="ECO:0000256" key="2">
    <source>
        <dbReference type="ARBA" id="ARBA00022475"/>
    </source>
</evidence>
<evidence type="ECO:0000256" key="5">
    <source>
        <dbReference type="ARBA" id="ARBA00023136"/>
    </source>
</evidence>
<dbReference type="GO" id="GO:0044874">
    <property type="term" value="P:lipoprotein localization to outer membrane"/>
    <property type="evidence" value="ECO:0007669"/>
    <property type="project" value="TreeGrafter"/>
</dbReference>
<evidence type="ECO:0000256" key="4">
    <source>
        <dbReference type="ARBA" id="ARBA00022989"/>
    </source>
</evidence>
<dbReference type="Pfam" id="PF02687">
    <property type="entry name" value="FtsX"/>
    <property type="match status" value="1"/>
</dbReference>
<evidence type="ECO:0000259" key="7">
    <source>
        <dbReference type="Pfam" id="PF02687"/>
    </source>
</evidence>
<evidence type="ECO:0000256" key="1">
    <source>
        <dbReference type="ARBA" id="ARBA00004651"/>
    </source>
</evidence>
<gene>
    <name evidence="8" type="primary">lolC_6</name>
    <name evidence="8" type="ORF">SDC9_140891</name>
</gene>
<dbReference type="EMBL" id="VSSQ01040486">
    <property type="protein sequence ID" value="MPM93749.1"/>
    <property type="molecule type" value="Genomic_DNA"/>
</dbReference>
<proteinExistence type="predicted"/>
<dbReference type="InterPro" id="IPR051447">
    <property type="entry name" value="Lipoprotein-release_system"/>
</dbReference>
<protein>
    <submittedName>
        <fullName evidence="8">Lipoprotein-releasing system transmembrane protein LolC</fullName>
    </submittedName>
</protein>
<reference evidence="8" key="1">
    <citation type="submission" date="2019-08" db="EMBL/GenBank/DDBJ databases">
        <authorList>
            <person name="Kucharzyk K."/>
            <person name="Murdoch R.W."/>
            <person name="Higgins S."/>
            <person name="Loffler F."/>
        </authorList>
    </citation>
    <scope>NUCLEOTIDE SEQUENCE</scope>
</reference>
<feature type="domain" description="ABC3 transporter permease C-terminal" evidence="7">
    <location>
        <begin position="71"/>
        <end position="204"/>
    </location>
</feature>
<name>A0A645DWU8_9ZZZZ</name>
<keyword evidence="3 6" id="KW-0812">Transmembrane</keyword>
<evidence type="ECO:0000256" key="6">
    <source>
        <dbReference type="SAM" id="Phobius"/>
    </source>
</evidence>
<accession>A0A645DWU8</accession>
<dbReference type="AlphaFoldDB" id="A0A645DWU8"/>
<dbReference type="InterPro" id="IPR003838">
    <property type="entry name" value="ABC3_permease_C"/>
</dbReference>
<evidence type="ECO:0000313" key="8">
    <source>
        <dbReference type="EMBL" id="MPM93749.1"/>
    </source>
</evidence>
<keyword evidence="4 6" id="KW-1133">Transmembrane helix</keyword>
<dbReference type="PANTHER" id="PTHR30489">
    <property type="entry name" value="LIPOPROTEIN-RELEASING SYSTEM TRANSMEMBRANE PROTEIN LOLE"/>
    <property type="match status" value="1"/>
</dbReference>
<keyword evidence="8" id="KW-0449">Lipoprotein</keyword>
<comment type="subcellular location">
    <subcellularLocation>
        <location evidence="1">Cell membrane</location>
        <topology evidence="1">Multi-pass membrane protein</topology>
    </subcellularLocation>
</comment>
<feature type="transmembrane region" description="Helical" evidence="6">
    <location>
        <begin position="177"/>
        <end position="197"/>
    </location>
</feature>
<feature type="transmembrane region" description="Helical" evidence="6">
    <location>
        <begin position="115"/>
        <end position="139"/>
    </location>
</feature>
<keyword evidence="5 6" id="KW-0472">Membrane</keyword>
<comment type="caution">
    <text evidence="8">The sequence shown here is derived from an EMBL/GenBank/DDBJ whole genome shotgun (WGS) entry which is preliminary data.</text>
</comment>
<dbReference type="GO" id="GO:0098797">
    <property type="term" value="C:plasma membrane protein complex"/>
    <property type="evidence" value="ECO:0007669"/>
    <property type="project" value="TreeGrafter"/>
</dbReference>
<organism evidence="8">
    <name type="scientific">bioreactor metagenome</name>
    <dbReference type="NCBI Taxonomy" id="1076179"/>
    <lineage>
        <taxon>unclassified sequences</taxon>
        <taxon>metagenomes</taxon>
        <taxon>ecological metagenomes</taxon>
    </lineage>
</organism>
<keyword evidence="2" id="KW-1003">Cell membrane</keyword>
<feature type="transmembrane region" description="Helical" evidence="6">
    <location>
        <begin position="68"/>
        <end position="94"/>
    </location>
</feature>